<evidence type="ECO:0000256" key="1">
    <source>
        <dbReference type="ARBA" id="ARBA00004127"/>
    </source>
</evidence>
<gene>
    <name evidence="6" type="ORF">HMPREF0179_00545</name>
</gene>
<reference evidence="6 7" key="1">
    <citation type="submission" date="2010-10" db="EMBL/GenBank/DDBJ databases">
        <authorList>
            <consortium name="The Broad Institute Genome Sequencing Platform"/>
            <person name="Ward D."/>
            <person name="Earl A."/>
            <person name="Feldgarden M."/>
            <person name="Young S.K."/>
            <person name="Gargeya S."/>
            <person name="Zeng Q."/>
            <person name="Alvarado L."/>
            <person name="Berlin A."/>
            <person name="Bochicchio J."/>
            <person name="Chapman S.B."/>
            <person name="Chen Z."/>
            <person name="Freedman E."/>
            <person name="Gellesch M."/>
            <person name="Goldberg J."/>
            <person name="Griggs A."/>
            <person name="Gujja S."/>
            <person name="Heilman E."/>
            <person name="Heiman D."/>
            <person name="Howarth C."/>
            <person name="Mehta T."/>
            <person name="Neiman D."/>
            <person name="Pearson M."/>
            <person name="Roberts A."/>
            <person name="Saif S."/>
            <person name="Shea T."/>
            <person name="Shenoy N."/>
            <person name="Sisk P."/>
            <person name="Stolte C."/>
            <person name="Sykes S."/>
            <person name="White J."/>
            <person name="Yandava C."/>
            <person name="Allen-Vercoe E."/>
            <person name="Sibley C."/>
            <person name="Ambrose C.E."/>
            <person name="Strauss J."/>
            <person name="Daigneault M."/>
            <person name="Haas B."/>
            <person name="Nusbaum C."/>
            <person name="Birren B."/>
        </authorList>
    </citation>
    <scope>NUCLEOTIDE SEQUENCE [LARGE SCALE GENOMIC DNA]</scope>
    <source>
        <strain evidence="6 7">3_1_6</strain>
    </source>
</reference>
<dbReference type="Proteomes" id="UP000006034">
    <property type="component" value="Unassembled WGS sequence"/>
</dbReference>
<reference evidence="6 7" key="2">
    <citation type="submission" date="2013-04" db="EMBL/GenBank/DDBJ databases">
        <title>The Genome Sequence of Bilophila wadsworthia 3_1_6.</title>
        <authorList>
            <consortium name="The Broad Institute Genomics Platform"/>
            <person name="Earl A."/>
            <person name="Ward D."/>
            <person name="Feldgarden M."/>
            <person name="Gevers D."/>
            <person name="Sibley C."/>
            <person name="Strauss J."/>
            <person name="Allen-Vercoe E."/>
            <person name="Walker B."/>
            <person name="Young S."/>
            <person name="Zeng Q."/>
            <person name="Gargeya S."/>
            <person name="Fitzgerald M."/>
            <person name="Haas B."/>
            <person name="Abouelleil A."/>
            <person name="Allen A.W."/>
            <person name="Alvarado L."/>
            <person name="Arachchi H.M."/>
            <person name="Berlin A.M."/>
            <person name="Chapman S.B."/>
            <person name="Gainer-Dewar J."/>
            <person name="Goldberg J."/>
            <person name="Griggs A."/>
            <person name="Gujja S."/>
            <person name="Hansen M."/>
            <person name="Howarth C."/>
            <person name="Imamovic A."/>
            <person name="Ireland A."/>
            <person name="Larimer J."/>
            <person name="McCowan C."/>
            <person name="Murphy C."/>
            <person name="Pearson M."/>
            <person name="Poon T.W."/>
            <person name="Priest M."/>
            <person name="Roberts A."/>
            <person name="Saif S."/>
            <person name="Shea T."/>
            <person name="Sisk P."/>
            <person name="Sykes S."/>
            <person name="Wortman J."/>
            <person name="Nusbaum C."/>
            <person name="Birren B."/>
        </authorList>
    </citation>
    <scope>NUCLEOTIDE SEQUENCE [LARGE SCALE GENOMIC DNA]</scope>
    <source>
        <strain evidence="6 7">3_1_6</strain>
    </source>
</reference>
<dbReference type="HOGENOM" id="CLU_065373_1_0_7"/>
<keyword evidence="7" id="KW-1185">Reference proteome</keyword>
<dbReference type="CDD" id="cd02431">
    <property type="entry name" value="Ferritin_CCC1_C"/>
    <property type="match status" value="1"/>
</dbReference>
<evidence type="ECO:0000256" key="5">
    <source>
        <dbReference type="SAM" id="Phobius"/>
    </source>
</evidence>
<proteinExistence type="predicted"/>
<evidence type="ECO:0000256" key="2">
    <source>
        <dbReference type="ARBA" id="ARBA00022692"/>
    </source>
</evidence>
<keyword evidence="4 5" id="KW-0472">Membrane</keyword>
<evidence type="ECO:0008006" key="8">
    <source>
        <dbReference type="Google" id="ProtNLM"/>
    </source>
</evidence>
<dbReference type="Pfam" id="PF01988">
    <property type="entry name" value="VIT1"/>
    <property type="match status" value="1"/>
</dbReference>
<dbReference type="GeneID" id="78087268"/>
<feature type="transmembrane region" description="Helical" evidence="5">
    <location>
        <begin position="198"/>
        <end position="220"/>
    </location>
</feature>
<evidence type="ECO:0000313" key="6">
    <source>
        <dbReference type="EMBL" id="EFV45638.1"/>
    </source>
</evidence>
<feature type="transmembrane region" description="Helical" evidence="5">
    <location>
        <begin position="68"/>
        <end position="87"/>
    </location>
</feature>
<keyword evidence="2 5" id="KW-0812">Transmembrane</keyword>
<dbReference type="EMBL" id="ADCP02000002">
    <property type="protein sequence ID" value="EFV45638.1"/>
    <property type="molecule type" value="Genomic_DNA"/>
</dbReference>
<dbReference type="CDD" id="cd01044">
    <property type="entry name" value="Ferritin_CCC1_N"/>
    <property type="match status" value="1"/>
</dbReference>
<accession>E5Y2Y4</accession>
<comment type="subcellular location">
    <subcellularLocation>
        <location evidence="1">Endomembrane system</location>
        <topology evidence="1">Multi-pass membrane protein</topology>
    </subcellularLocation>
</comment>
<evidence type="ECO:0000256" key="4">
    <source>
        <dbReference type="ARBA" id="ARBA00023136"/>
    </source>
</evidence>
<dbReference type="GO" id="GO:0005384">
    <property type="term" value="F:manganese ion transmembrane transporter activity"/>
    <property type="evidence" value="ECO:0007669"/>
    <property type="project" value="InterPro"/>
</dbReference>
<evidence type="ECO:0000256" key="3">
    <source>
        <dbReference type="ARBA" id="ARBA00022989"/>
    </source>
</evidence>
<keyword evidence="3 5" id="KW-1133">Transmembrane helix</keyword>
<comment type="caution">
    <text evidence="6">The sequence shown here is derived from an EMBL/GenBank/DDBJ whole genome shotgun (WGS) entry which is preliminary data.</text>
</comment>
<sequence>MREETLAIVRRMQDNEATDQRVYAALAKQASLQKNSEILEKMSHDEGLHCAVWGRYTGIEAKADMFRVWLFVVLGKIFGLVFVINLMEGGEDDSAENYRKLMEELPEARSIMEDETRHEAQLAAMIHEEKLSYISSMVLGLNDALVELTGALAGFTLALNDNRMVGMAGFITGVAATLSMAASEYLSKKADTSEKHPLKAAVYTGVAYMITVAFLLLPYIVFESPLVALGFCLFDAALIILGFTYFVSVVRKESFVRGFTEMITISFSVAGISFLIGWAARSWLNIDM</sequence>
<dbReference type="AlphaFoldDB" id="E5Y2Y4"/>
<feature type="transmembrane region" description="Helical" evidence="5">
    <location>
        <begin position="164"/>
        <end position="186"/>
    </location>
</feature>
<dbReference type="GO" id="GO:0030026">
    <property type="term" value="P:intracellular manganese ion homeostasis"/>
    <property type="evidence" value="ECO:0007669"/>
    <property type="project" value="InterPro"/>
</dbReference>
<dbReference type="GO" id="GO:0012505">
    <property type="term" value="C:endomembrane system"/>
    <property type="evidence" value="ECO:0007669"/>
    <property type="project" value="UniProtKB-SubCell"/>
</dbReference>
<protein>
    <recommendedName>
        <fullName evidence="8">Rubrerythrin family protein</fullName>
    </recommendedName>
</protein>
<dbReference type="SUPFAM" id="SSF47240">
    <property type="entry name" value="Ferritin-like"/>
    <property type="match status" value="1"/>
</dbReference>
<dbReference type="InterPro" id="IPR039376">
    <property type="entry name" value="Ferritin_CCC1_N"/>
</dbReference>
<feature type="transmembrane region" description="Helical" evidence="5">
    <location>
        <begin position="259"/>
        <end position="280"/>
    </location>
</feature>
<name>E5Y2Y4_BILW3</name>
<dbReference type="OrthoDB" id="9781287at2"/>
<organism evidence="6 7">
    <name type="scientific">Bilophila wadsworthia (strain 3_1_6)</name>
    <dbReference type="NCBI Taxonomy" id="563192"/>
    <lineage>
        <taxon>Bacteria</taxon>
        <taxon>Pseudomonadati</taxon>
        <taxon>Thermodesulfobacteriota</taxon>
        <taxon>Desulfovibrionia</taxon>
        <taxon>Desulfovibrionales</taxon>
        <taxon>Desulfovibrionaceae</taxon>
        <taxon>Bilophila</taxon>
    </lineage>
</organism>
<feature type="transmembrane region" description="Helical" evidence="5">
    <location>
        <begin position="226"/>
        <end position="247"/>
    </location>
</feature>
<dbReference type="RefSeq" id="WP_005024748.1">
    <property type="nucleotide sequence ID" value="NZ_KE150239.1"/>
</dbReference>
<dbReference type="InterPro" id="IPR008217">
    <property type="entry name" value="Ccc1_fam"/>
</dbReference>
<dbReference type="InterPro" id="IPR009078">
    <property type="entry name" value="Ferritin-like_SF"/>
</dbReference>
<dbReference type="eggNOG" id="COG1814">
    <property type="taxonomic scope" value="Bacteria"/>
</dbReference>
<evidence type="ECO:0000313" key="7">
    <source>
        <dbReference type="Proteomes" id="UP000006034"/>
    </source>
</evidence>